<feature type="transmembrane region" description="Helical" evidence="2">
    <location>
        <begin position="247"/>
        <end position="268"/>
    </location>
</feature>
<protein>
    <submittedName>
        <fullName evidence="3">Uncharacterized protein</fullName>
    </submittedName>
</protein>
<accession>M7T521</accession>
<keyword evidence="2" id="KW-1133">Transmembrane helix</keyword>
<evidence type="ECO:0000256" key="1">
    <source>
        <dbReference type="SAM" id="MobiDB-lite"/>
    </source>
</evidence>
<gene>
    <name evidence="3" type="ORF">UCREL1_1251</name>
</gene>
<keyword evidence="2" id="KW-0812">Transmembrane</keyword>
<dbReference type="OrthoDB" id="5429716at2759"/>
<sequence>MPAATAITATATGWTPTRVDGPLTTTFIPDDSCFEMHYLQVEDGEDDIVSFMPYDAYHPADPDIIPTCDSRATRASCYPPGDWNAPTFSPGLHCPEGWTTASVSRPYLTWCCPNGLEFDHDTTQPWCSFPAQSSSRIVMTVDCTPTTFDIGPEETTSLTLVGYGADQSPYVVAASALVLDGGAVGIALVGNASSTELGVAGGSPVVVSLPSSETTSGGLLTAAATSSDPTGDTLPPSTPTSNNSAKIGGAVGGTVGALLLVALGFVFFRRYRNRRLNGRSHPAGGHSSKVDELDGNPIVHELGAKSPAIELSGKSSAVELSGGDSTPPSVHEAPAARVYEMP</sequence>
<evidence type="ECO:0000313" key="4">
    <source>
        <dbReference type="Proteomes" id="UP000012174"/>
    </source>
</evidence>
<dbReference type="Proteomes" id="UP000012174">
    <property type="component" value="Unassembled WGS sequence"/>
</dbReference>
<keyword evidence="2" id="KW-0472">Membrane</keyword>
<evidence type="ECO:0000256" key="2">
    <source>
        <dbReference type="SAM" id="Phobius"/>
    </source>
</evidence>
<feature type="compositionally biased region" description="Low complexity" evidence="1">
    <location>
        <begin position="217"/>
        <end position="227"/>
    </location>
</feature>
<feature type="region of interest" description="Disordered" evidence="1">
    <location>
        <begin position="313"/>
        <end position="342"/>
    </location>
</feature>
<keyword evidence="4" id="KW-1185">Reference proteome</keyword>
<dbReference type="HOGENOM" id="CLU_811419_0_0_1"/>
<evidence type="ECO:0000313" key="3">
    <source>
        <dbReference type="EMBL" id="EMR71697.1"/>
    </source>
</evidence>
<dbReference type="EMBL" id="KB705597">
    <property type="protein sequence ID" value="EMR71697.1"/>
    <property type="molecule type" value="Genomic_DNA"/>
</dbReference>
<name>M7T521_EUTLA</name>
<dbReference type="AlphaFoldDB" id="M7T521"/>
<organism evidence="3 4">
    <name type="scientific">Eutypa lata (strain UCR-EL1)</name>
    <name type="common">Grapevine dieback disease fungus</name>
    <name type="synonym">Eutypa armeniacae</name>
    <dbReference type="NCBI Taxonomy" id="1287681"/>
    <lineage>
        <taxon>Eukaryota</taxon>
        <taxon>Fungi</taxon>
        <taxon>Dikarya</taxon>
        <taxon>Ascomycota</taxon>
        <taxon>Pezizomycotina</taxon>
        <taxon>Sordariomycetes</taxon>
        <taxon>Xylariomycetidae</taxon>
        <taxon>Xylariales</taxon>
        <taxon>Diatrypaceae</taxon>
        <taxon>Eutypa</taxon>
    </lineage>
</organism>
<feature type="region of interest" description="Disordered" evidence="1">
    <location>
        <begin position="217"/>
        <end position="245"/>
    </location>
</feature>
<dbReference type="KEGG" id="ela:UCREL1_1251"/>
<proteinExistence type="predicted"/>
<reference evidence="4" key="1">
    <citation type="journal article" date="2013" name="Genome Announc.">
        <title>Draft genome sequence of the grapevine dieback fungus Eutypa lata UCR-EL1.</title>
        <authorList>
            <person name="Blanco-Ulate B."/>
            <person name="Rolshausen P.E."/>
            <person name="Cantu D."/>
        </authorList>
    </citation>
    <scope>NUCLEOTIDE SEQUENCE [LARGE SCALE GENOMIC DNA]</scope>
    <source>
        <strain evidence="4">UCR-EL1</strain>
    </source>
</reference>